<dbReference type="GO" id="GO:0000155">
    <property type="term" value="F:phosphorelay sensor kinase activity"/>
    <property type="evidence" value="ECO:0007669"/>
    <property type="project" value="InterPro"/>
</dbReference>
<feature type="domain" description="PAS" evidence="7">
    <location>
        <begin position="11"/>
        <end position="89"/>
    </location>
</feature>
<dbReference type="STRING" id="52442.SAMN05421880_11371"/>
<dbReference type="InterPro" id="IPR000700">
    <property type="entry name" value="PAS-assoc_C"/>
</dbReference>
<dbReference type="PANTHER" id="PTHR43304">
    <property type="entry name" value="PHYTOCHROME-LIKE PROTEIN CPH1"/>
    <property type="match status" value="1"/>
</dbReference>
<dbReference type="SMART" id="SM00091">
    <property type="entry name" value="PAS"/>
    <property type="match status" value="2"/>
</dbReference>
<keyword evidence="10" id="KW-1185">Reference proteome</keyword>
<keyword evidence="3" id="KW-0597">Phosphoprotein</keyword>
<evidence type="ECO:0000256" key="2">
    <source>
        <dbReference type="ARBA" id="ARBA00012438"/>
    </source>
</evidence>
<dbReference type="InterPro" id="IPR059127">
    <property type="entry name" value="Diguanyl_cycl_sensor_dom"/>
</dbReference>
<dbReference type="Pfam" id="PF24820">
    <property type="entry name" value="Diguanyl_cycl_sensor"/>
    <property type="match status" value="1"/>
</dbReference>
<dbReference type="InterPro" id="IPR003594">
    <property type="entry name" value="HATPase_dom"/>
</dbReference>
<evidence type="ECO:0000313" key="10">
    <source>
        <dbReference type="Proteomes" id="UP000199561"/>
    </source>
</evidence>
<protein>
    <recommendedName>
        <fullName evidence="2">histidine kinase</fullName>
        <ecNumber evidence="2">2.7.13.3</ecNumber>
    </recommendedName>
</protein>
<dbReference type="AlphaFoldDB" id="A0A1I4Q2Z9"/>
<dbReference type="InterPro" id="IPR005467">
    <property type="entry name" value="His_kinase_dom"/>
</dbReference>
<gene>
    <name evidence="9" type="ORF">SAMN05421880_11371</name>
</gene>
<comment type="catalytic activity">
    <reaction evidence="1">
        <text>ATP + protein L-histidine = ADP + protein N-phospho-L-histidine.</text>
        <dbReference type="EC" id="2.7.13.3"/>
    </reaction>
</comment>
<keyword evidence="4" id="KW-0808">Transferase</keyword>
<dbReference type="InterPro" id="IPR004358">
    <property type="entry name" value="Sig_transdc_His_kin-like_C"/>
</dbReference>
<dbReference type="NCBIfam" id="TIGR00229">
    <property type="entry name" value="sensory_box"/>
    <property type="match status" value="2"/>
</dbReference>
<reference evidence="9 10" key="1">
    <citation type="submission" date="2016-10" db="EMBL/GenBank/DDBJ databases">
        <authorList>
            <person name="de Groot N.N."/>
        </authorList>
    </citation>
    <scope>NUCLEOTIDE SEQUENCE [LARGE SCALE GENOMIC DNA]</scope>
    <source>
        <strain evidence="9 10">Nm146</strain>
    </source>
</reference>
<accession>A0A1I4Q2Z9</accession>
<dbReference type="PROSITE" id="PS50112">
    <property type="entry name" value="PAS"/>
    <property type="match status" value="1"/>
</dbReference>
<evidence type="ECO:0000256" key="1">
    <source>
        <dbReference type="ARBA" id="ARBA00000085"/>
    </source>
</evidence>
<dbReference type="PRINTS" id="PR00344">
    <property type="entry name" value="BCTRLSENSOR"/>
</dbReference>
<keyword evidence="5" id="KW-0418">Kinase</keyword>
<dbReference type="SMART" id="SM00388">
    <property type="entry name" value="HisKA"/>
    <property type="match status" value="1"/>
</dbReference>
<evidence type="ECO:0000256" key="4">
    <source>
        <dbReference type="ARBA" id="ARBA00022679"/>
    </source>
</evidence>
<evidence type="ECO:0000259" key="6">
    <source>
        <dbReference type="PROSITE" id="PS50109"/>
    </source>
</evidence>
<dbReference type="InterPro" id="IPR013655">
    <property type="entry name" value="PAS_fold_3"/>
</dbReference>
<dbReference type="InterPro" id="IPR036097">
    <property type="entry name" value="HisK_dim/P_sf"/>
</dbReference>
<dbReference type="Gene3D" id="1.10.287.130">
    <property type="match status" value="1"/>
</dbReference>
<dbReference type="InterPro" id="IPR000014">
    <property type="entry name" value="PAS"/>
</dbReference>
<dbReference type="SUPFAM" id="SSF55874">
    <property type="entry name" value="ATPase domain of HSP90 chaperone/DNA topoisomerase II/histidine kinase"/>
    <property type="match status" value="1"/>
</dbReference>
<dbReference type="InterPro" id="IPR003661">
    <property type="entry name" value="HisK_dim/P_dom"/>
</dbReference>
<dbReference type="Proteomes" id="UP000199561">
    <property type="component" value="Unassembled WGS sequence"/>
</dbReference>
<dbReference type="RefSeq" id="WP_244888041.1">
    <property type="nucleotide sequence ID" value="NZ_FOUF01000013.1"/>
</dbReference>
<dbReference type="PANTHER" id="PTHR43304:SF1">
    <property type="entry name" value="PAC DOMAIN-CONTAINING PROTEIN"/>
    <property type="match status" value="1"/>
</dbReference>
<sequence>MAITIMADSFTGLSFEVLFNAMSEAMLLVNDTGHVVLANPVAQNLLGYAESELVNMTVEQLMPIRYREHHLNYRQTYLNDPRQRAMGKGRNLVLLNRAGQELAVDISLSPIKINHQLYVLATLNSTNQLHQVEDALEASEERLQLAKQAANLGIFDFDFEHNTIHWDNRMQQIWENSDSSDGTITYEKFTHAIHPKDLAIYQTTFDKATDPSGDGEFHTEFRVIHPDGTICWVAMAGQVHFEEGHPSRLLGMARDITPRKTLEEELKIQRAETETLFKQQVAIHTASAIAHELNQPLTAISAYSEVALHVVENDQINNPEIKRALKGCVEQAQRAGQSLHELVDFLQKGEISTEKINLNKIVMDALRIARSDGYSEFHVQVHLEPHLPTVLANRLHIQKSLVNLLRNAVEAMRTANIAPSAITITVKTLQEKNMAMVTVQDNGPGVEQAIIQQIFEPFFTTKPTGIGMGLSISRTLIEANGGQLWLDPDTKEGAKFHFTLPFAS</sequence>
<dbReference type="EMBL" id="FOUF01000013">
    <property type="protein sequence ID" value="SFM34030.1"/>
    <property type="molecule type" value="Genomic_DNA"/>
</dbReference>
<dbReference type="InterPro" id="IPR035965">
    <property type="entry name" value="PAS-like_dom_sf"/>
</dbReference>
<feature type="domain" description="Histidine kinase" evidence="6">
    <location>
        <begin position="288"/>
        <end position="504"/>
    </location>
</feature>
<dbReference type="EC" id="2.7.13.3" evidence="2"/>
<proteinExistence type="predicted"/>
<dbReference type="Gene3D" id="2.10.70.100">
    <property type="match status" value="1"/>
</dbReference>
<evidence type="ECO:0000256" key="5">
    <source>
        <dbReference type="ARBA" id="ARBA00022777"/>
    </source>
</evidence>
<dbReference type="SUPFAM" id="SSF47384">
    <property type="entry name" value="Homodimeric domain of signal transducing histidine kinase"/>
    <property type="match status" value="1"/>
</dbReference>
<evidence type="ECO:0000313" key="9">
    <source>
        <dbReference type="EMBL" id="SFM34030.1"/>
    </source>
</evidence>
<dbReference type="Gene3D" id="3.30.450.20">
    <property type="entry name" value="PAS domain"/>
    <property type="match status" value="2"/>
</dbReference>
<organism evidence="9 10">
    <name type="scientific">Nitrosomonas nitrosa</name>
    <dbReference type="NCBI Taxonomy" id="52442"/>
    <lineage>
        <taxon>Bacteria</taxon>
        <taxon>Pseudomonadati</taxon>
        <taxon>Pseudomonadota</taxon>
        <taxon>Betaproteobacteria</taxon>
        <taxon>Nitrosomonadales</taxon>
        <taxon>Nitrosomonadaceae</taxon>
        <taxon>Nitrosomonas</taxon>
    </lineage>
</organism>
<evidence type="ECO:0000256" key="3">
    <source>
        <dbReference type="ARBA" id="ARBA00022553"/>
    </source>
</evidence>
<dbReference type="InterPro" id="IPR036890">
    <property type="entry name" value="HATPase_C_sf"/>
</dbReference>
<dbReference type="PROSITE" id="PS50109">
    <property type="entry name" value="HIS_KIN"/>
    <property type="match status" value="1"/>
</dbReference>
<dbReference type="InterPro" id="IPR001610">
    <property type="entry name" value="PAC"/>
</dbReference>
<dbReference type="Pfam" id="PF00512">
    <property type="entry name" value="HisKA"/>
    <property type="match status" value="1"/>
</dbReference>
<dbReference type="PROSITE" id="PS50113">
    <property type="entry name" value="PAC"/>
    <property type="match status" value="1"/>
</dbReference>
<evidence type="ECO:0000259" key="7">
    <source>
        <dbReference type="PROSITE" id="PS50112"/>
    </source>
</evidence>
<name>A0A1I4Q2Z9_9PROT</name>
<dbReference type="SMART" id="SM00086">
    <property type="entry name" value="PAC"/>
    <property type="match status" value="1"/>
</dbReference>
<feature type="domain" description="PAC" evidence="8">
    <location>
        <begin position="217"/>
        <end position="268"/>
    </location>
</feature>
<dbReference type="InterPro" id="IPR052162">
    <property type="entry name" value="Sensor_kinase/Photoreceptor"/>
</dbReference>
<dbReference type="Pfam" id="PF08447">
    <property type="entry name" value="PAS_3"/>
    <property type="match status" value="1"/>
</dbReference>
<dbReference type="Pfam" id="PF02518">
    <property type="entry name" value="HATPase_c"/>
    <property type="match status" value="1"/>
</dbReference>
<evidence type="ECO:0000259" key="8">
    <source>
        <dbReference type="PROSITE" id="PS50113"/>
    </source>
</evidence>
<dbReference type="CDD" id="cd00130">
    <property type="entry name" value="PAS"/>
    <property type="match status" value="2"/>
</dbReference>
<dbReference type="Gene3D" id="3.30.565.10">
    <property type="entry name" value="Histidine kinase-like ATPase, C-terminal domain"/>
    <property type="match status" value="1"/>
</dbReference>
<dbReference type="SMART" id="SM00387">
    <property type="entry name" value="HATPase_c"/>
    <property type="match status" value="1"/>
</dbReference>
<dbReference type="CDD" id="cd00082">
    <property type="entry name" value="HisKA"/>
    <property type="match status" value="1"/>
</dbReference>
<dbReference type="SUPFAM" id="SSF55785">
    <property type="entry name" value="PYP-like sensor domain (PAS domain)"/>
    <property type="match status" value="2"/>
</dbReference>